<protein>
    <submittedName>
        <fullName evidence="1">Uncharacterized protein</fullName>
    </submittedName>
</protein>
<dbReference type="RefSeq" id="WP_073084775.1">
    <property type="nucleotide sequence ID" value="NZ_FQWS01000001.1"/>
</dbReference>
<dbReference type="OrthoDB" id="1143207at2"/>
<gene>
    <name evidence="1" type="ORF">SAMN05444148_1465</name>
</gene>
<accession>A0A1M5PG60</accession>
<evidence type="ECO:0000313" key="2">
    <source>
        <dbReference type="Proteomes" id="UP000184522"/>
    </source>
</evidence>
<organism evidence="1 2">
    <name type="scientific">Winogradskyella jejuensis</name>
    <dbReference type="NCBI Taxonomy" id="1089305"/>
    <lineage>
        <taxon>Bacteria</taxon>
        <taxon>Pseudomonadati</taxon>
        <taxon>Bacteroidota</taxon>
        <taxon>Flavobacteriia</taxon>
        <taxon>Flavobacteriales</taxon>
        <taxon>Flavobacteriaceae</taxon>
        <taxon>Winogradskyella</taxon>
    </lineage>
</organism>
<dbReference type="EMBL" id="FQWS01000001">
    <property type="protein sequence ID" value="SHH00253.1"/>
    <property type="molecule type" value="Genomic_DNA"/>
</dbReference>
<sequence>MKQFLFSIFCLAFFVGFTQNEVALKFQDEITLKADKVYGVDTFGTLYYSDENESFYKKTADTTISYANFQLGKISSANAFNPLKINLFYHDFNTVVILDNRLAEITKVDFNTTSEYKNVSLVSTGYDNTLWLFNQDLQLLELYDYLNNKTRIKTVPIQSQALDLKSDYNYCYLLTEKYLYIYSYFGSLIHKIENKGYTEMAFSKANLVLKADNELFLLQKNTTELVPLSGLDLLINQFLVTNETLYIYNDEKLRRYQLKSQ</sequence>
<keyword evidence="2" id="KW-1185">Reference proteome</keyword>
<dbReference type="AlphaFoldDB" id="A0A1M5PG60"/>
<proteinExistence type="predicted"/>
<dbReference type="STRING" id="1089305.SAMN05444148_1465"/>
<dbReference type="Proteomes" id="UP000184522">
    <property type="component" value="Unassembled WGS sequence"/>
</dbReference>
<evidence type="ECO:0000313" key="1">
    <source>
        <dbReference type="EMBL" id="SHH00253.1"/>
    </source>
</evidence>
<name>A0A1M5PG60_9FLAO</name>
<reference evidence="2" key="1">
    <citation type="submission" date="2016-11" db="EMBL/GenBank/DDBJ databases">
        <authorList>
            <person name="Varghese N."/>
            <person name="Submissions S."/>
        </authorList>
    </citation>
    <scope>NUCLEOTIDE SEQUENCE [LARGE SCALE GENOMIC DNA]</scope>
    <source>
        <strain evidence="2">DSM 25330</strain>
    </source>
</reference>